<sequence length="108" mass="12875">MKEKELIYQLFHKNKGRYGYRRIALEMKKQGYMINHKTVLKLMNQCGLKCMVRKKKYRSYKGQTGKTTPNILQRDFVTTAPNQKWVTDISESSLPWNPQIFISYYGFV</sequence>
<organism evidence="2">
    <name type="scientific">termite gut metagenome</name>
    <dbReference type="NCBI Taxonomy" id="433724"/>
    <lineage>
        <taxon>unclassified sequences</taxon>
        <taxon>metagenomes</taxon>
        <taxon>organismal metagenomes</taxon>
    </lineage>
</organism>
<accession>A0A5J4S4N2</accession>
<gene>
    <name evidence="2" type="ORF">EZS27_011130</name>
</gene>
<reference evidence="2" key="1">
    <citation type="submission" date="2019-03" db="EMBL/GenBank/DDBJ databases">
        <title>Single cell metagenomics reveals metabolic interactions within the superorganism composed of flagellate Streblomastix strix and complex community of Bacteroidetes bacteria on its surface.</title>
        <authorList>
            <person name="Treitli S.C."/>
            <person name="Kolisko M."/>
            <person name="Husnik F."/>
            <person name="Keeling P."/>
            <person name="Hampl V."/>
        </authorList>
    </citation>
    <scope>NUCLEOTIDE SEQUENCE</scope>
    <source>
        <strain evidence="2">STM</strain>
    </source>
</reference>
<dbReference type="EMBL" id="SNRY01000416">
    <property type="protein sequence ID" value="KAA6341039.1"/>
    <property type="molecule type" value="Genomic_DNA"/>
</dbReference>
<evidence type="ECO:0000259" key="1">
    <source>
        <dbReference type="Pfam" id="PF13276"/>
    </source>
</evidence>
<feature type="domain" description="HTH-like" evidence="1">
    <location>
        <begin position="3"/>
        <end position="56"/>
    </location>
</feature>
<comment type="caution">
    <text evidence="2">The sequence shown here is derived from an EMBL/GenBank/DDBJ whole genome shotgun (WGS) entry which is preliminary data.</text>
</comment>
<proteinExistence type="predicted"/>
<dbReference type="PANTHER" id="PTHR46889:SF4">
    <property type="entry name" value="TRANSPOSASE INSO FOR INSERTION SEQUENCE ELEMENT IS911B-RELATED"/>
    <property type="match status" value="1"/>
</dbReference>
<evidence type="ECO:0000313" key="2">
    <source>
        <dbReference type="EMBL" id="KAA6341039.1"/>
    </source>
</evidence>
<dbReference type="AlphaFoldDB" id="A0A5J4S4N2"/>
<dbReference type="InterPro" id="IPR050900">
    <property type="entry name" value="Transposase_IS3/IS150/IS904"/>
</dbReference>
<dbReference type="Pfam" id="PF13276">
    <property type="entry name" value="HTH_21"/>
    <property type="match status" value="1"/>
</dbReference>
<dbReference type="PANTHER" id="PTHR46889">
    <property type="entry name" value="TRANSPOSASE INSF FOR INSERTION SEQUENCE IS3B-RELATED"/>
    <property type="match status" value="1"/>
</dbReference>
<protein>
    <recommendedName>
        <fullName evidence="1">HTH-like domain-containing protein</fullName>
    </recommendedName>
</protein>
<dbReference type="InterPro" id="IPR025948">
    <property type="entry name" value="HTH-like_dom"/>
</dbReference>
<name>A0A5J4S4N2_9ZZZZ</name>